<evidence type="ECO:0000259" key="2">
    <source>
        <dbReference type="SMART" id="SM00900"/>
    </source>
</evidence>
<proteinExistence type="predicted"/>
<dbReference type="Proteomes" id="UP000664545">
    <property type="component" value="Unassembled WGS sequence"/>
</dbReference>
<sequence>MKQKTLFIVFTLIFTLLVLSGCSSDPDTITYKSGTYVGKSSEDDRGAYGEATITIDDGKITDCEYVTWQKDGTPKDENYGKVNDDVSNEDYYKKAQVAVAAMKQYAEKLVEVQKLKDVEAISGATVSFNQFNEAVNDALDKAKV</sequence>
<evidence type="ECO:0000313" key="4">
    <source>
        <dbReference type="Proteomes" id="UP000664545"/>
    </source>
</evidence>
<dbReference type="RefSeq" id="WP_206582071.1">
    <property type="nucleotide sequence ID" value="NZ_JAFJZZ010000002.1"/>
</dbReference>
<protein>
    <submittedName>
        <fullName evidence="3">FMN-binding protein</fullName>
    </submittedName>
</protein>
<dbReference type="PROSITE" id="PS51257">
    <property type="entry name" value="PROKAR_LIPOPROTEIN"/>
    <property type="match status" value="1"/>
</dbReference>
<evidence type="ECO:0000313" key="3">
    <source>
        <dbReference type="EMBL" id="MBN7773243.1"/>
    </source>
</evidence>
<dbReference type="GO" id="GO:0010181">
    <property type="term" value="F:FMN binding"/>
    <property type="evidence" value="ECO:0007669"/>
    <property type="project" value="InterPro"/>
</dbReference>
<dbReference type="Gene3D" id="3.90.1010.20">
    <property type="match status" value="1"/>
</dbReference>
<keyword evidence="1" id="KW-0732">Signal</keyword>
<gene>
    <name evidence="3" type="ORF">JYB65_07705</name>
</gene>
<feature type="signal peptide" evidence="1">
    <location>
        <begin position="1"/>
        <end position="20"/>
    </location>
</feature>
<organism evidence="3 4">
    <name type="scientific">Clostridium aminobutyricum</name>
    <dbReference type="NCBI Taxonomy" id="33953"/>
    <lineage>
        <taxon>Bacteria</taxon>
        <taxon>Bacillati</taxon>
        <taxon>Bacillota</taxon>
        <taxon>Clostridia</taxon>
        <taxon>Eubacteriales</taxon>
        <taxon>Clostridiaceae</taxon>
        <taxon>Clostridium</taxon>
    </lineage>
</organism>
<dbReference type="Pfam" id="PF04205">
    <property type="entry name" value="FMN_bind"/>
    <property type="match status" value="1"/>
</dbReference>
<dbReference type="PIRSF" id="PIRSF036531">
    <property type="entry name" value="Tpp15_prd"/>
    <property type="match status" value="1"/>
</dbReference>
<dbReference type="InterPro" id="IPR017058">
    <property type="entry name" value="Major_M_immunogen_Tpp15_prd"/>
</dbReference>
<dbReference type="AlphaFoldDB" id="A0A939D9I7"/>
<name>A0A939D9I7_CLOAM</name>
<reference evidence="3" key="1">
    <citation type="submission" date="2021-02" db="EMBL/GenBank/DDBJ databases">
        <title>Abyssanaerobacter marinus gen.nov., sp., nov, anaerobic bacterium isolated from the Onnuri vent field of Indian Ocean and suggestion of Mogibacteriaceae fam. nov., and proposal of reclassification of ambiguous this family's genus member.</title>
        <authorList>
            <person name="Kim Y.J."/>
            <person name="Yang J.-A."/>
        </authorList>
    </citation>
    <scope>NUCLEOTIDE SEQUENCE</scope>
    <source>
        <strain evidence="3">DSM 2634</strain>
    </source>
</reference>
<dbReference type="InterPro" id="IPR007329">
    <property type="entry name" value="FMN-bd"/>
</dbReference>
<dbReference type="EMBL" id="JAFJZZ010000002">
    <property type="protein sequence ID" value="MBN7773243.1"/>
    <property type="molecule type" value="Genomic_DNA"/>
</dbReference>
<evidence type="ECO:0000256" key="1">
    <source>
        <dbReference type="SAM" id="SignalP"/>
    </source>
</evidence>
<keyword evidence="4" id="KW-1185">Reference proteome</keyword>
<dbReference type="GO" id="GO:0016020">
    <property type="term" value="C:membrane"/>
    <property type="evidence" value="ECO:0007669"/>
    <property type="project" value="InterPro"/>
</dbReference>
<dbReference type="SMART" id="SM00900">
    <property type="entry name" value="FMN_bind"/>
    <property type="match status" value="1"/>
</dbReference>
<feature type="domain" description="FMN-binding" evidence="2">
    <location>
        <begin position="38"/>
        <end position="142"/>
    </location>
</feature>
<comment type="caution">
    <text evidence="3">The sequence shown here is derived from an EMBL/GenBank/DDBJ whole genome shotgun (WGS) entry which is preliminary data.</text>
</comment>
<feature type="chain" id="PRO_5038679189" evidence="1">
    <location>
        <begin position="21"/>
        <end position="144"/>
    </location>
</feature>
<accession>A0A939D9I7</accession>